<dbReference type="PANTHER" id="PTHR11236">
    <property type="entry name" value="AMINOBENZOATE/ANTHRANILATE SYNTHASE"/>
    <property type="match status" value="1"/>
</dbReference>
<dbReference type="PRINTS" id="PR00097">
    <property type="entry name" value="ANTSNTHASEII"/>
</dbReference>
<feature type="domain" description="Chorismate-utilising enzyme C-terminal" evidence="10">
    <location>
        <begin position="443"/>
        <end position="697"/>
    </location>
</feature>
<dbReference type="PRINTS" id="PR00096">
    <property type="entry name" value="GATASE"/>
</dbReference>
<dbReference type="InterPro" id="IPR005801">
    <property type="entry name" value="ADC_synthase"/>
</dbReference>
<comment type="caution">
    <text evidence="12">The sequence shown here is derived from an EMBL/GenBank/DDBJ whole genome shotgun (WGS) entry which is preliminary data.</text>
</comment>
<dbReference type="InterPro" id="IPR006805">
    <property type="entry name" value="Anth_synth_I_N"/>
</dbReference>
<dbReference type="PANTHER" id="PTHR11236:SF18">
    <property type="entry name" value="AMINODEOXYCHORISMATE SYNTHASE"/>
    <property type="match status" value="1"/>
</dbReference>
<evidence type="ECO:0000256" key="3">
    <source>
        <dbReference type="ARBA" id="ARBA00022679"/>
    </source>
</evidence>
<evidence type="ECO:0000256" key="1">
    <source>
        <dbReference type="ARBA" id="ARBA00005970"/>
    </source>
</evidence>
<comment type="catalytic activity">
    <reaction evidence="5">
        <text>chorismate + L-glutamine = 4-amino-4-deoxychorismate + L-glutamate</text>
        <dbReference type="Rhea" id="RHEA:11672"/>
        <dbReference type="ChEBI" id="CHEBI:29748"/>
        <dbReference type="ChEBI" id="CHEBI:29985"/>
        <dbReference type="ChEBI" id="CHEBI:58359"/>
        <dbReference type="ChEBI" id="CHEBI:58406"/>
        <dbReference type="EC" id="2.6.1.85"/>
    </reaction>
    <physiologicalReaction direction="left-to-right" evidence="5">
        <dbReference type="Rhea" id="RHEA:11673"/>
    </physiologicalReaction>
</comment>
<dbReference type="Gene3D" id="3.40.50.880">
    <property type="match status" value="1"/>
</dbReference>
<dbReference type="GO" id="GO:0046820">
    <property type="term" value="F:4-amino-4-deoxychorismate synthase activity"/>
    <property type="evidence" value="ECO:0007669"/>
    <property type="project" value="UniProtKB-EC"/>
</dbReference>
<keyword evidence="4" id="KW-0315">Glutamine amidotransferase</keyword>
<dbReference type="InterPro" id="IPR017926">
    <property type="entry name" value="GATASE"/>
</dbReference>
<dbReference type="FunFam" id="3.40.50.880:FF:000003">
    <property type="entry name" value="Anthranilate synthase component II"/>
    <property type="match status" value="1"/>
</dbReference>
<keyword evidence="12" id="KW-0032">Aminotransferase</keyword>
<evidence type="ECO:0000256" key="6">
    <source>
        <dbReference type="ARBA" id="ARBA00072983"/>
    </source>
</evidence>
<dbReference type="AlphaFoldDB" id="A0A926QQ43"/>
<dbReference type="PROSITE" id="PS51273">
    <property type="entry name" value="GATASE_TYPE_1"/>
    <property type="match status" value="1"/>
</dbReference>
<gene>
    <name evidence="12" type="primary">pabB</name>
    <name evidence="12" type="ORF">H0H10_14880</name>
</gene>
<dbReference type="GO" id="GO:0005737">
    <property type="term" value="C:cytoplasm"/>
    <property type="evidence" value="ECO:0007669"/>
    <property type="project" value="TreeGrafter"/>
</dbReference>
<evidence type="ECO:0000259" key="9">
    <source>
        <dbReference type="Pfam" id="PF00117"/>
    </source>
</evidence>
<feature type="domain" description="Glutamine amidotransferase" evidence="9">
    <location>
        <begin position="4"/>
        <end position="186"/>
    </location>
</feature>
<dbReference type="Proteomes" id="UP000621210">
    <property type="component" value="Unassembled WGS sequence"/>
</dbReference>
<dbReference type="InterPro" id="IPR005802">
    <property type="entry name" value="ADC_synth_comp_1"/>
</dbReference>
<dbReference type="GO" id="GO:0008153">
    <property type="term" value="P:4-aminobenzoate biosynthetic process"/>
    <property type="evidence" value="ECO:0007669"/>
    <property type="project" value="TreeGrafter"/>
</dbReference>
<dbReference type="NCBIfam" id="TIGR00553">
    <property type="entry name" value="pabB"/>
    <property type="match status" value="1"/>
</dbReference>
<dbReference type="NCBIfam" id="TIGR00566">
    <property type="entry name" value="trpG_papA"/>
    <property type="match status" value="1"/>
</dbReference>
<dbReference type="EMBL" id="JACVQF010000187">
    <property type="protein sequence ID" value="MBD0420414.1"/>
    <property type="molecule type" value="Genomic_DNA"/>
</dbReference>
<dbReference type="Pfam" id="PF00425">
    <property type="entry name" value="Chorismate_bind"/>
    <property type="match status" value="1"/>
</dbReference>
<evidence type="ECO:0000256" key="7">
    <source>
        <dbReference type="ARBA" id="ARBA00083979"/>
    </source>
</evidence>
<dbReference type="Gene3D" id="3.60.120.10">
    <property type="entry name" value="Anthranilate synthase"/>
    <property type="match status" value="1"/>
</dbReference>
<dbReference type="InterPro" id="IPR015890">
    <property type="entry name" value="Chorismate_C"/>
</dbReference>
<protein>
    <recommendedName>
        <fullName evidence="6">Aminodeoxychorismate synthase</fullName>
        <ecNumber evidence="2">2.6.1.85</ecNumber>
    </recommendedName>
    <alternativeName>
        <fullName evidence="7">4-amino-4-deoxychorismate synthase</fullName>
    </alternativeName>
</protein>
<proteinExistence type="inferred from homology"/>
<evidence type="ECO:0000259" key="11">
    <source>
        <dbReference type="Pfam" id="PF04715"/>
    </source>
</evidence>
<feature type="domain" description="Anthranilate synthase component I N-terminal" evidence="11">
    <location>
        <begin position="244"/>
        <end position="384"/>
    </location>
</feature>
<dbReference type="Pfam" id="PF04715">
    <property type="entry name" value="Anth_synt_I_N"/>
    <property type="match status" value="1"/>
</dbReference>
<evidence type="ECO:0000256" key="8">
    <source>
        <dbReference type="SAM" id="MobiDB-lite"/>
    </source>
</evidence>
<sequence length="714" mass="77102">MKTLLIDNYDSYTYNLFQLIAEVNGEEPVVVTNDAPGVDDLDLNAFDNVVISPGPGHPGRAEDFGASARIIRTSPVPVLGVCLGHQGIAAAEGADVTRAPAARHGHLSRITHDGQDLFAGLPQEFTAVRYHSLAVAEPLPASLEATAWSEDGVIMGVRHRERPLWGLQFHPESVATEHGHRLLANFRNLTLARRTGRPRPRIPAQRRPAPQQPAGAGRGDRAARPGQDARYRLHLRILEKEIDTEAAFSRLYASSTAPAFWLDSALVESGRSRFSFLGDASGPLAETVRYRTGDGAVEVTGPGTGTRRVPGTVFDYLQSELRLRTTDAPELPFDFTGGYVGYFGYELKGDLGAHNKHTAPTPDAVWLFADRFIAVDHQEGTTYLAALSSTDPAVPGAGPASAEQAVHWLESTASALLALPGTGPADAPAPHTADVEPWLVHDAEQYTARIADIHRELRAGESYEVCLTTAAWVPARENGYDFYRRLRRVNPAPYACYLRLGDVEVAGSSPERFLTIDRSGTVETKPIKGTVARSDDPDEDRRLADSLASSAKTRAENLMIVDLLRNDLGRVSKVGSVHVPRLMAVESYRTVHQLVSTVRGTLRDDADALDAVRACFPGGSMTGAPKRRTMEIIDGLESEARGIYSGSIGWLSTNGTADLNIVIRTAVRVADQWRVGAGGAVVLDSDAGEEYREMLLKAAAPLRALSTDDAPVTA</sequence>
<dbReference type="PRINTS" id="PR00099">
    <property type="entry name" value="CPSGATASE"/>
</dbReference>
<dbReference type="GO" id="GO:0009396">
    <property type="term" value="P:folic acid-containing compound biosynthetic process"/>
    <property type="evidence" value="ECO:0007669"/>
    <property type="project" value="InterPro"/>
</dbReference>
<dbReference type="InterPro" id="IPR006221">
    <property type="entry name" value="TrpG/PapA_dom"/>
</dbReference>
<dbReference type="CDD" id="cd01743">
    <property type="entry name" value="GATase1_Anthranilate_Synthase"/>
    <property type="match status" value="1"/>
</dbReference>
<dbReference type="InterPro" id="IPR019999">
    <property type="entry name" value="Anth_synth_I-like"/>
</dbReference>
<dbReference type="SUPFAM" id="SSF56322">
    <property type="entry name" value="ADC synthase"/>
    <property type="match status" value="1"/>
</dbReference>
<evidence type="ECO:0000256" key="2">
    <source>
        <dbReference type="ARBA" id="ARBA00013139"/>
    </source>
</evidence>
<dbReference type="GO" id="GO:0000162">
    <property type="term" value="P:L-tryptophan biosynthetic process"/>
    <property type="evidence" value="ECO:0007669"/>
    <property type="project" value="TreeGrafter"/>
</dbReference>
<evidence type="ECO:0000256" key="5">
    <source>
        <dbReference type="ARBA" id="ARBA00052789"/>
    </source>
</evidence>
<comment type="similarity">
    <text evidence="1">In the C-terminal section; belongs to the anthranilate synthase component I family.</text>
</comment>
<accession>A0A926QQ43</accession>
<evidence type="ECO:0000313" key="13">
    <source>
        <dbReference type="Proteomes" id="UP000621210"/>
    </source>
</evidence>
<reference evidence="12" key="2">
    <citation type="submission" date="2020-09" db="EMBL/GenBank/DDBJ databases">
        <authorList>
            <person name="Luo X."/>
        </authorList>
    </citation>
    <scope>NUCLEOTIDE SEQUENCE</scope>
    <source>
        <strain evidence="12">TRM S81-3</strain>
    </source>
</reference>
<dbReference type="Pfam" id="PF00117">
    <property type="entry name" value="GATase"/>
    <property type="match status" value="1"/>
</dbReference>
<evidence type="ECO:0000259" key="10">
    <source>
        <dbReference type="Pfam" id="PF00425"/>
    </source>
</evidence>
<evidence type="ECO:0000256" key="4">
    <source>
        <dbReference type="ARBA" id="ARBA00022962"/>
    </source>
</evidence>
<dbReference type="EC" id="2.6.1.85" evidence="2"/>
<keyword evidence="13" id="KW-1185">Reference proteome</keyword>
<dbReference type="InterPro" id="IPR029062">
    <property type="entry name" value="Class_I_gatase-like"/>
</dbReference>
<feature type="compositionally biased region" description="Low complexity" evidence="8">
    <location>
        <begin position="202"/>
        <end position="215"/>
    </location>
</feature>
<dbReference type="RefSeq" id="WP_188181400.1">
    <property type="nucleotide sequence ID" value="NZ_JACVQF010000187.1"/>
</dbReference>
<organism evidence="12 13">
    <name type="scientific">Streptomyces griseicoloratus</name>
    <dbReference type="NCBI Taxonomy" id="2752516"/>
    <lineage>
        <taxon>Bacteria</taxon>
        <taxon>Bacillati</taxon>
        <taxon>Actinomycetota</taxon>
        <taxon>Actinomycetes</taxon>
        <taxon>Kitasatosporales</taxon>
        <taxon>Streptomycetaceae</taxon>
        <taxon>Streptomyces</taxon>
    </lineage>
</organism>
<feature type="region of interest" description="Disordered" evidence="8">
    <location>
        <begin position="194"/>
        <end position="225"/>
    </location>
</feature>
<reference evidence="12" key="1">
    <citation type="submission" date="2020-09" db="EMBL/GenBank/DDBJ databases">
        <title>Streptomyces grisecoloratus sp. nov., isolated from cotton soil.</title>
        <authorList>
            <person name="Xing L."/>
        </authorList>
    </citation>
    <scope>NUCLEOTIDE SEQUENCE</scope>
    <source>
        <strain evidence="12">TRM S81-3</strain>
    </source>
</reference>
<dbReference type="SUPFAM" id="SSF52317">
    <property type="entry name" value="Class I glutamine amidotransferase-like"/>
    <property type="match status" value="1"/>
</dbReference>
<name>A0A926QQ43_9ACTN</name>
<keyword evidence="3 12" id="KW-0808">Transferase</keyword>
<evidence type="ECO:0000313" key="12">
    <source>
        <dbReference type="EMBL" id="MBD0420414.1"/>
    </source>
</evidence>